<proteinExistence type="predicted"/>
<dbReference type="InterPro" id="IPR058912">
    <property type="entry name" value="HTH_animal"/>
</dbReference>
<evidence type="ECO:0000313" key="2">
    <source>
        <dbReference type="EMBL" id="CRZ02578.1"/>
    </source>
</evidence>
<dbReference type="PANTHER" id="PTHR21301">
    <property type="entry name" value="REVERSE TRANSCRIPTASE"/>
    <property type="match status" value="1"/>
</dbReference>
<dbReference type="PANTHER" id="PTHR21301:SF12">
    <property type="match status" value="1"/>
</dbReference>
<feature type="non-terminal residue" evidence="2">
    <location>
        <position position="130"/>
    </location>
</feature>
<sequence>QFCHRTIYYRRYIDDIFFIFNGNQDELLQLLSEMDTYIPGIKLTWQYSTDSIDFLDLTIKKSPEGIVSFQGYSKPISTFQHLPPHSCHPPATIRGYIKGELIRVCSINTSLDDRGTACLLLFQRLRQRGY</sequence>
<evidence type="ECO:0000259" key="1">
    <source>
        <dbReference type="Pfam" id="PF26215"/>
    </source>
</evidence>
<feature type="non-terminal residue" evidence="2">
    <location>
        <position position="1"/>
    </location>
</feature>
<reference evidence="2" key="1">
    <citation type="submission" date="2015-04" db="EMBL/GenBank/DDBJ databases">
        <title>The genome sequence of the plant pathogenic Rhizarian Plasmodiophora brassicae reveals insights in its biotrophic life cycle and the origin of chitin synthesis.</title>
        <authorList>
            <person name="Schwelm A."/>
            <person name="Fogelqvist J."/>
            <person name="Knaust A."/>
            <person name="Julke S."/>
            <person name="Lilja T."/>
            <person name="Dhandapani V."/>
            <person name="Bonilla-Rosso G."/>
            <person name="Karlsson M."/>
            <person name="Shevchenko A."/>
            <person name="Choi S.R."/>
            <person name="Kim H.G."/>
            <person name="Park J.Y."/>
            <person name="Lim Y.P."/>
            <person name="Ludwig-Muller J."/>
            <person name="Dixelius C."/>
        </authorList>
    </citation>
    <scope>NUCLEOTIDE SEQUENCE</scope>
    <source>
        <tissue evidence="2">Potato root galls</tissue>
    </source>
</reference>
<accession>A0A0H5QKP1</accession>
<dbReference type="EMBL" id="HACM01002136">
    <property type="protein sequence ID" value="CRZ02578.1"/>
    <property type="molecule type" value="Transcribed_RNA"/>
</dbReference>
<feature type="domain" description="Helix-turn-helix" evidence="1">
    <location>
        <begin position="81"/>
        <end position="130"/>
    </location>
</feature>
<dbReference type="Pfam" id="PF26215">
    <property type="entry name" value="HTH_animal"/>
    <property type="match status" value="1"/>
</dbReference>
<protein>
    <recommendedName>
        <fullName evidence="1">Helix-turn-helix domain-containing protein</fullName>
    </recommendedName>
</protein>
<name>A0A0H5QKP1_9EUKA</name>
<organism evidence="2">
    <name type="scientific">Spongospora subterranea</name>
    <dbReference type="NCBI Taxonomy" id="70186"/>
    <lineage>
        <taxon>Eukaryota</taxon>
        <taxon>Sar</taxon>
        <taxon>Rhizaria</taxon>
        <taxon>Endomyxa</taxon>
        <taxon>Phytomyxea</taxon>
        <taxon>Plasmodiophorida</taxon>
        <taxon>Plasmodiophoridae</taxon>
        <taxon>Spongospora</taxon>
    </lineage>
</organism>
<dbReference type="AlphaFoldDB" id="A0A0H5QKP1"/>